<organism evidence="10 11">
    <name type="scientific">Candidatus Brachybacterium merdavium</name>
    <dbReference type="NCBI Taxonomy" id="2838513"/>
    <lineage>
        <taxon>Bacteria</taxon>
        <taxon>Bacillati</taxon>
        <taxon>Actinomycetota</taxon>
        <taxon>Actinomycetes</taxon>
        <taxon>Micrococcales</taxon>
        <taxon>Dermabacteraceae</taxon>
        <taxon>Brachybacterium</taxon>
    </lineage>
</organism>
<dbReference type="InterPro" id="IPR010065">
    <property type="entry name" value="AA_ABC_transptr_permease_3TM"/>
</dbReference>
<evidence type="ECO:0000256" key="4">
    <source>
        <dbReference type="ARBA" id="ARBA00022692"/>
    </source>
</evidence>
<feature type="transmembrane region" description="Helical" evidence="8">
    <location>
        <begin position="65"/>
        <end position="89"/>
    </location>
</feature>
<comment type="caution">
    <text evidence="10">The sequence shown here is derived from an EMBL/GenBank/DDBJ whole genome shotgun (WGS) entry which is preliminary data.</text>
</comment>
<dbReference type="PANTHER" id="PTHR30614">
    <property type="entry name" value="MEMBRANE COMPONENT OF AMINO ACID ABC TRANSPORTER"/>
    <property type="match status" value="1"/>
</dbReference>
<dbReference type="AlphaFoldDB" id="A0A9D2LFQ0"/>
<evidence type="ECO:0000313" key="10">
    <source>
        <dbReference type="EMBL" id="HJB11440.1"/>
    </source>
</evidence>
<protein>
    <submittedName>
        <fullName evidence="10">Ectoine/hydroxyectoine ABC transporter permease subunit EhuC</fullName>
    </submittedName>
</protein>
<feature type="transmembrane region" description="Helical" evidence="8">
    <location>
        <begin position="95"/>
        <end position="112"/>
    </location>
</feature>
<keyword evidence="3" id="KW-1003">Cell membrane</keyword>
<dbReference type="GO" id="GO:0022857">
    <property type="term" value="F:transmembrane transporter activity"/>
    <property type="evidence" value="ECO:0007669"/>
    <property type="project" value="InterPro"/>
</dbReference>
<dbReference type="Proteomes" id="UP000823823">
    <property type="component" value="Unassembled WGS sequence"/>
</dbReference>
<name>A0A9D2LFQ0_9MICO</name>
<feature type="transmembrane region" description="Helical" evidence="8">
    <location>
        <begin position="162"/>
        <end position="183"/>
    </location>
</feature>
<dbReference type="InterPro" id="IPR035906">
    <property type="entry name" value="MetI-like_sf"/>
</dbReference>
<dbReference type="CDD" id="cd06261">
    <property type="entry name" value="TM_PBP2"/>
    <property type="match status" value="1"/>
</dbReference>
<dbReference type="GO" id="GO:0006865">
    <property type="term" value="P:amino acid transport"/>
    <property type="evidence" value="ECO:0007669"/>
    <property type="project" value="UniProtKB-KW"/>
</dbReference>
<reference evidence="10" key="2">
    <citation type="submission" date="2021-04" db="EMBL/GenBank/DDBJ databases">
        <authorList>
            <person name="Gilroy R."/>
        </authorList>
    </citation>
    <scope>NUCLEOTIDE SEQUENCE</scope>
    <source>
        <strain evidence="10">ChiHjej13B12-24818</strain>
    </source>
</reference>
<evidence type="ECO:0000256" key="2">
    <source>
        <dbReference type="ARBA" id="ARBA00022448"/>
    </source>
</evidence>
<evidence type="ECO:0000313" key="11">
    <source>
        <dbReference type="Proteomes" id="UP000823823"/>
    </source>
</evidence>
<dbReference type="SUPFAM" id="SSF161098">
    <property type="entry name" value="MetI-like"/>
    <property type="match status" value="1"/>
</dbReference>
<keyword evidence="5" id="KW-0029">Amino-acid transport</keyword>
<evidence type="ECO:0000256" key="8">
    <source>
        <dbReference type="RuleBase" id="RU363032"/>
    </source>
</evidence>
<evidence type="ECO:0000256" key="3">
    <source>
        <dbReference type="ARBA" id="ARBA00022475"/>
    </source>
</evidence>
<evidence type="ECO:0000256" key="6">
    <source>
        <dbReference type="ARBA" id="ARBA00022989"/>
    </source>
</evidence>
<dbReference type="GO" id="GO:0043190">
    <property type="term" value="C:ATP-binding cassette (ABC) transporter complex"/>
    <property type="evidence" value="ECO:0007669"/>
    <property type="project" value="InterPro"/>
</dbReference>
<dbReference type="NCBIfam" id="TIGR01726">
    <property type="entry name" value="HEQRo_perm_3TM"/>
    <property type="match status" value="1"/>
</dbReference>
<evidence type="ECO:0000256" key="7">
    <source>
        <dbReference type="ARBA" id="ARBA00023136"/>
    </source>
</evidence>
<dbReference type="NCBIfam" id="TIGR03004">
    <property type="entry name" value="ectoine_ehuC"/>
    <property type="match status" value="1"/>
</dbReference>
<accession>A0A9D2LFQ0</accession>
<comment type="subcellular location">
    <subcellularLocation>
        <location evidence="1 8">Cell membrane</location>
        <topology evidence="1 8">Multi-pass membrane protein</topology>
    </subcellularLocation>
</comment>
<keyword evidence="2 8" id="KW-0813">Transport</keyword>
<evidence type="ECO:0000256" key="1">
    <source>
        <dbReference type="ARBA" id="ARBA00004651"/>
    </source>
</evidence>
<feature type="transmembrane region" description="Helical" evidence="8">
    <location>
        <begin position="29"/>
        <end position="53"/>
    </location>
</feature>
<dbReference type="PANTHER" id="PTHR30614:SF0">
    <property type="entry name" value="L-CYSTINE TRANSPORT SYSTEM PERMEASE PROTEIN TCYL"/>
    <property type="match status" value="1"/>
</dbReference>
<feature type="domain" description="ABC transmembrane type-1" evidence="9">
    <location>
        <begin position="29"/>
        <end position="215"/>
    </location>
</feature>
<keyword evidence="4 8" id="KW-0812">Transmembrane</keyword>
<dbReference type="Gene3D" id="1.10.3720.10">
    <property type="entry name" value="MetI-like"/>
    <property type="match status" value="1"/>
</dbReference>
<dbReference type="Pfam" id="PF00528">
    <property type="entry name" value="BPD_transp_1"/>
    <property type="match status" value="1"/>
</dbReference>
<dbReference type="EMBL" id="DWZH01000101">
    <property type="protein sequence ID" value="HJB11440.1"/>
    <property type="molecule type" value="Genomic_DNA"/>
</dbReference>
<dbReference type="InterPro" id="IPR014342">
    <property type="entry name" value="Ectoine_EhuC"/>
</dbReference>
<feature type="transmembrane region" description="Helical" evidence="8">
    <location>
        <begin position="195"/>
        <end position="219"/>
    </location>
</feature>
<dbReference type="PROSITE" id="PS50928">
    <property type="entry name" value="ABC_TM1"/>
    <property type="match status" value="1"/>
</dbReference>
<keyword evidence="7 8" id="KW-0472">Membrane</keyword>
<sequence length="253" mass="27612">MGGLSGFFENFGDNLDELGSRMPSILDGIWVTVQLTVLGALCAMLIALVFGLLQTVKFAVLRVIARIFVEFFRGTSLLVQLFWLFYVLPLLGWELHPLFCGVLALALNYGAYGAEVVRGSIGSVPTGQYEAISALSLSPVRGMFRIIIPQAWALMIPSLSNLLIQLLKGTAIVNLISLADLYFQIGQMRAVTGTWFAFLFGLLAYFVIAWICVVGMNALEIRAKHRIGRGPSLMESMSTLLRSPGSKVGSEVT</sequence>
<evidence type="ECO:0000256" key="5">
    <source>
        <dbReference type="ARBA" id="ARBA00022970"/>
    </source>
</evidence>
<proteinExistence type="inferred from homology"/>
<keyword evidence="6 8" id="KW-1133">Transmembrane helix</keyword>
<dbReference type="InterPro" id="IPR043429">
    <property type="entry name" value="ArtM/GltK/GlnP/TcyL/YhdX-like"/>
</dbReference>
<dbReference type="InterPro" id="IPR000515">
    <property type="entry name" value="MetI-like"/>
</dbReference>
<comment type="similarity">
    <text evidence="8">Belongs to the binding-protein-dependent transport system permease family.</text>
</comment>
<reference evidence="10" key="1">
    <citation type="journal article" date="2021" name="PeerJ">
        <title>Extensive microbial diversity within the chicken gut microbiome revealed by metagenomics and culture.</title>
        <authorList>
            <person name="Gilroy R."/>
            <person name="Ravi A."/>
            <person name="Getino M."/>
            <person name="Pursley I."/>
            <person name="Horton D.L."/>
            <person name="Alikhan N.F."/>
            <person name="Baker D."/>
            <person name="Gharbi K."/>
            <person name="Hall N."/>
            <person name="Watson M."/>
            <person name="Adriaenssens E.M."/>
            <person name="Foster-Nyarko E."/>
            <person name="Jarju S."/>
            <person name="Secka A."/>
            <person name="Antonio M."/>
            <person name="Oren A."/>
            <person name="Chaudhuri R.R."/>
            <person name="La Ragione R."/>
            <person name="Hildebrand F."/>
            <person name="Pallen M.J."/>
        </authorList>
    </citation>
    <scope>NUCLEOTIDE SEQUENCE</scope>
    <source>
        <strain evidence="10">ChiHjej13B12-24818</strain>
    </source>
</reference>
<evidence type="ECO:0000259" key="9">
    <source>
        <dbReference type="PROSITE" id="PS50928"/>
    </source>
</evidence>
<gene>
    <name evidence="10" type="primary">ehuC</name>
    <name evidence="10" type="ORF">H9786_13110</name>
</gene>